<sequence length="47" mass="5344">MIVTTDSESSYQRPPTLRLFKQAMDILPPPPQELEGDELNPTYIDPV</sequence>
<organism evidence="2">
    <name type="scientific">Tanacetum cinerariifolium</name>
    <name type="common">Dalmatian daisy</name>
    <name type="synonym">Chrysanthemum cinerariifolium</name>
    <dbReference type="NCBI Taxonomy" id="118510"/>
    <lineage>
        <taxon>Eukaryota</taxon>
        <taxon>Viridiplantae</taxon>
        <taxon>Streptophyta</taxon>
        <taxon>Embryophyta</taxon>
        <taxon>Tracheophyta</taxon>
        <taxon>Spermatophyta</taxon>
        <taxon>Magnoliopsida</taxon>
        <taxon>eudicotyledons</taxon>
        <taxon>Gunneridae</taxon>
        <taxon>Pentapetalae</taxon>
        <taxon>asterids</taxon>
        <taxon>campanulids</taxon>
        <taxon>Asterales</taxon>
        <taxon>Asteraceae</taxon>
        <taxon>Asteroideae</taxon>
        <taxon>Anthemideae</taxon>
        <taxon>Anthemidinae</taxon>
        <taxon>Tanacetum</taxon>
    </lineage>
</organism>
<comment type="caution">
    <text evidence="2">The sequence shown here is derived from an EMBL/GenBank/DDBJ whole genome shotgun (WGS) entry which is preliminary data.</text>
</comment>
<reference evidence="2" key="1">
    <citation type="journal article" date="2019" name="Sci. Rep.">
        <title>Draft genome of Tanacetum cinerariifolium, the natural source of mosquito coil.</title>
        <authorList>
            <person name="Yamashiro T."/>
            <person name="Shiraishi A."/>
            <person name="Satake H."/>
            <person name="Nakayama K."/>
        </authorList>
    </citation>
    <scope>NUCLEOTIDE SEQUENCE</scope>
</reference>
<evidence type="ECO:0000313" key="2">
    <source>
        <dbReference type="EMBL" id="GFD60867.1"/>
    </source>
</evidence>
<dbReference type="EMBL" id="BKCJ011883634">
    <property type="protein sequence ID" value="GFD60867.1"/>
    <property type="molecule type" value="Genomic_DNA"/>
</dbReference>
<accession>A0A699XMF6</accession>
<protein>
    <submittedName>
        <fullName evidence="2">Uncharacterized protein</fullName>
    </submittedName>
</protein>
<feature type="non-terminal residue" evidence="2">
    <location>
        <position position="47"/>
    </location>
</feature>
<proteinExistence type="predicted"/>
<gene>
    <name evidence="2" type="ORF">Tci_932836</name>
</gene>
<evidence type="ECO:0000256" key="1">
    <source>
        <dbReference type="SAM" id="MobiDB-lite"/>
    </source>
</evidence>
<feature type="region of interest" description="Disordered" evidence="1">
    <location>
        <begin position="27"/>
        <end position="47"/>
    </location>
</feature>
<name>A0A699XMF6_TANCI</name>
<dbReference type="AlphaFoldDB" id="A0A699XMF6"/>